<dbReference type="GO" id="GO:0009279">
    <property type="term" value="C:cell outer membrane"/>
    <property type="evidence" value="ECO:0007669"/>
    <property type="project" value="UniProtKB-SubCell"/>
</dbReference>
<evidence type="ECO:0000256" key="6">
    <source>
        <dbReference type="ARBA" id="ARBA00023136"/>
    </source>
</evidence>
<dbReference type="EMBL" id="VDCI01000001">
    <property type="protein sequence ID" value="TNJ37608.1"/>
    <property type="molecule type" value="Genomic_DNA"/>
</dbReference>
<dbReference type="RefSeq" id="WP_139625972.1">
    <property type="nucleotide sequence ID" value="NZ_VDCI01000001.1"/>
</dbReference>
<dbReference type="InterPro" id="IPR005017">
    <property type="entry name" value="OMPP1/FadL/TodX"/>
</dbReference>
<gene>
    <name evidence="9" type="ORF">FGF68_00015</name>
</gene>
<comment type="caution">
    <text evidence="9">The sequence shown here is derived from an EMBL/GenBank/DDBJ whole genome shotgun (WGS) entry which is preliminary data.</text>
</comment>
<evidence type="ECO:0000256" key="5">
    <source>
        <dbReference type="ARBA" id="ARBA00022729"/>
    </source>
</evidence>
<dbReference type="SUPFAM" id="SSF56935">
    <property type="entry name" value="Porins"/>
    <property type="match status" value="1"/>
</dbReference>
<dbReference type="Gene3D" id="2.40.160.60">
    <property type="entry name" value="Outer membrane protein transport protein (OMPP1/FadL/TodX)"/>
    <property type="match status" value="1"/>
</dbReference>
<keyword evidence="5 8" id="KW-0732">Signal</keyword>
<feature type="chain" id="PRO_5022806196" evidence="8">
    <location>
        <begin position="26"/>
        <end position="472"/>
    </location>
</feature>
<sequence>MVSPQKSLCLVALLCILPGSQKATATNGMNLEGYGAKSHALGGASMAFDTGNSAVMNNPATLALMEADAQRIGIGIRGLHPDVNSAYGGSISESGGDAYYMPTLSYIRRDGKLSWGFALLAQGGMGTEYGDDAVLFAMGKPMSWITGDAFQPMSGEDIRSEVSMGRVMFPVAYDINEQTSFGWSLDFVWASMDLQMDMDGYTFGQFQDGVGGSVGGSMASSLDGFSDINYARFDFSNSSDFTGEADGYGWGLKAGIMHKLNDRLTVGASYHSQTHISDLETSHAQIAFAGIAEGSLETHILDGTIEVKDFEWPEIIGLGIAYRPAERWMLVSDVKLLNWSAVMKNFTMVFTAADDSTVNGDFAGQEIEVTMKQEWDDQVVLSVGAEYQAGRDLWLRAGGSFATNPVADDYLNPLFPAIVRTHYTGGFGYRFLPQHKIAAAFAYVPEVTVTNGNGVMIYHAQANWSMNYSYTF</sequence>
<name>A0A5C4S355_PROVB</name>
<keyword evidence="3" id="KW-1134">Transmembrane beta strand</keyword>
<keyword evidence="7" id="KW-0998">Cell outer membrane</keyword>
<dbReference type="GO" id="GO:0015483">
    <property type="term" value="F:long-chain fatty acid transporting porin activity"/>
    <property type="evidence" value="ECO:0007669"/>
    <property type="project" value="TreeGrafter"/>
</dbReference>
<evidence type="ECO:0000313" key="10">
    <source>
        <dbReference type="Proteomes" id="UP000309544"/>
    </source>
</evidence>
<comment type="similarity">
    <text evidence="2">Belongs to the OmpP1/FadL family.</text>
</comment>
<comment type="subcellular location">
    <subcellularLocation>
        <location evidence="1">Cell outer membrane</location>
        <topology evidence="1">Multi-pass membrane protein</topology>
    </subcellularLocation>
</comment>
<organism evidence="9 10">
    <name type="scientific">Prosthecochloris vibrioformis</name>
    <name type="common">Chlorobium vibrioforme</name>
    <dbReference type="NCBI Taxonomy" id="1098"/>
    <lineage>
        <taxon>Bacteria</taxon>
        <taxon>Pseudomonadati</taxon>
        <taxon>Chlorobiota</taxon>
        <taxon>Chlorobiia</taxon>
        <taxon>Chlorobiales</taxon>
        <taxon>Chlorobiaceae</taxon>
        <taxon>Prosthecochloris</taxon>
    </lineage>
</organism>
<evidence type="ECO:0000256" key="8">
    <source>
        <dbReference type="SAM" id="SignalP"/>
    </source>
</evidence>
<evidence type="ECO:0000256" key="2">
    <source>
        <dbReference type="ARBA" id="ARBA00008163"/>
    </source>
</evidence>
<evidence type="ECO:0000256" key="1">
    <source>
        <dbReference type="ARBA" id="ARBA00004571"/>
    </source>
</evidence>
<dbReference type="PANTHER" id="PTHR35093:SF8">
    <property type="entry name" value="OUTER MEMBRANE PROTEIN NMB0088-RELATED"/>
    <property type="match status" value="1"/>
</dbReference>
<keyword evidence="10" id="KW-1185">Reference proteome</keyword>
<keyword evidence="4" id="KW-0812">Transmembrane</keyword>
<accession>A0A5C4S355</accession>
<keyword evidence="6" id="KW-0472">Membrane</keyword>
<reference evidence="9 10" key="1">
    <citation type="submission" date="2019-05" db="EMBL/GenBank/DDBJ databases">
        <title>Draft Whole-Genome sequence of the green sulfur bacterium Prosthecochloris vibrioformis DSM 260.</title>
        <authorList>
            <person name="Meyer T.E."/>
            <person name="Kyndt J.A."/>
        </authorList>
    </citation>
    <scope>NUCLEOTIDE SEQUENCE [LARGE SCALE GENOMIC DNA]</scope>
    <source>
        <strain evidence="9 10">DSM 260</strain>
    </source>
</reference>
<evidence type="ECO:0000256" key="3">
    <source>
        <dbReference type="ARBA" id="ARBA00022452"/>
    </source>
</evidence>
<feature type="signal peptide" evidence="8">
    <location>
        <begin position="1"/>
        <end position="25"/>
    </location>
</feature>
<evidence type="ECO:0000256" key="4">
    <source>
        <dbReference type="ARBA" id="ARBA00022692"/>
    </source>
</evidence>
<dbReference type="PANTHER" id="PTHR35093">
    <property type="entry name" value="OUTER MEMBRANE PROTEIN NMB0088-RELATED"/>
    <property type="match status" value="1"/>
</dbReference>
<dbReference type="Proteomes" id="UP000309544">
    <property type="component" value="Unassembled WGS sequence"/>
</dbReference>
<protein>
    <submittedName>
        <fullName evidence="9">Aromatic hydrocarbon degradation protein</fullName>
    </submittedName>
</protein>
<evidence type="ECO:0000313" key="9">
    <source>
        <dbReference type="EMBL" id="TNJ37608.1"/>
    </source>
</evidence>
<dbReference type="Pfam" id="PF03349">
    <property type="entry name" value="Toluene_X"/>
    <property type="match status" value="1"/>
</dbReference>
<evidence type="ECO:0000256" key="7">
    <source>
        <dbReference type="ARBA" id="ARBA00023237"/>
    </source>
</evidence>
<proteinExistence type="inferred from homology"/>
<dbReference type="AlphaFoldDB" id="A0A5C4S355"/>